<proteinExistence type="predicted"/>
<feature type="region of interest" description="Disordered" evidence="1">
    <location>
        <begin position="1"/>
        <end position="104"/>
    </location>
</feature>
<feature type="compositionally biased region" description="Polar residues" evidence="1">
    <location>
        <begin position="129"/>
        <end position="139"/>
    </location>
</feature>
<gene>
    <name evidence="2" type="ORF">I316_01586</name>
</gene>
<reference evidence="3" key="2">
    <citation type="submission" date="2013-12" db="EMBL/GenBank/DDBJ databases">
        <title>Evolution of pathogenesis and genome organization in the Tremellales.</title>
        <authorList>
            <person name="Cuomo C."/>
            <person name="Litvintseva A."/>
            <person name="Heitman J."/>
            <person name="Chen Y."/>
            <person name="Sun S."/>
            <person name="Springer D."/>
            <person name="Dromer F."/>
            <person name="Young S."/>
            <person name="Zeng Q."/>
            <person name="Chapman S."/>
            <person name="Gujja S."/>
            <person name="Saif S."/>
            <person name="Birren B."/>
        </authorList>
    </citation>
    <scope>NUCLEOTIDE SEQUENCE [LARGE SCALE GENOMIC DNA]</scope>
    <source>
        <strain evidence="3">BCC8398</strain>
    </source>
</reference>
<evidence type="ECO:0000313" key="3">
    <source>
        <dbReference type="Proteomes" id="UP000092666"/>
    </source>
</evidence>
<feature type="compositionally biased region" description="Acidic residues" evidence="1">
    <location>
        <begin position="71"/>
        <end position="95"/>
    </location>
</feature>
<evidence type="ECO:0000256" key="1">
    <source>
        <dbReference type="SAM" id="MobiDB-lite"/>
    </source>
</evidence>
<dbReference type="AlphaFoldDB" id="A0A1B9H134"/>
<name>A0A1B9H134_9TREE</name>
<dbReference type="EMBL" id="KI669494">
    <property type="protein sequence ID" value="OCF36988.1"/>
    <property type="molecule type" value="Genomic_DNA"/>
</dbReference>
<feature type="compositionally biased region" description="Low complexity" evidence="1">
    <location>
        <begin position="22"/>
        <end position="40"/>
    </location>
</feature>
<keyword evidence="3" id="KW-1185">Reference proteome</keyword>
<feature type="region of interest" description="Disordered" evidence="1">
    <location>
        <begin position="263"/>
        <end position="282"/>
    </location>
</feature>
<protein>
    <submittedName>
        <fullName evidence="2">Uncharacterized protein</fullName>
    </submittedName>
</protein>
<feature type="compositionally biased region" description="Polar residues" evidence="1">
    <location>
        <begin position="41"/>
        <end position="54"/>
    </location>
</feature>
<feature type="region of interest" description="Disordered" evidence="1">
    <location>
        <begin position="198"/>
        <end position="255"/>
    </location>
</feature>
<feature type="compositionally biased region" description="Low complexity" evidence="1">
    <location>
        <begin position="55"/>
        <end position="64"/>
    </location>
</feature>
<organism evidence="2 3">
    <name type="scientific">Kwoniella heveanensis BCC8398</name>
    <dbReference type="NCBI Taxonomy" id="1296120"/>
    <lineage>
        <taxon>Eukaryota</taxon>
        <taxon>Fungi</taxon>
        <taxon>Dikarya</taxon>
        <taxon>Basidiomycota</taxon>
        <taxon>Agaricomycotina</taxon>
        <taxon>Tremellomycetes</taxon>
        <taxon>Tremellales</taxon>
        <taxon>Cryptococcaceae</taxon>
        <taxon>Kwoniella</taxon>
    </lineage>
</organism>
<feature type="region of interest" description="Disordered" evidence="1">
    <location>
        <begin position="122"/>
        <end position="143"/>
    </location>
</feature>
<feature type="compositionally biased region" description="Polar residues" evidence="1">
    <location>
        <begin position="272"/>
        <end position="282"/>
    </location>
</feature>
<sequence length="282" mass="30170">MPSEYPPSSGGGTVTLADRTRTSSTSTLSSTSSSASLTLSQNTHHSPRTGSVTTPPSSSEAPHSQSPPQPSEEEDRDANSDGDEEQKWEDIEDEPPGLSALSDSLGISWDDIASGRPIVIYTADGSVRSGPSESASENEVGNRDYATDGEFDAIIREATNTVDQGDPSNSTTTSEVNLTQGSRSRSLLHQALIRNAEQSRLVRARRPPSMAAGSATALARSSHRHEHSTRGISGHAISRPRLNRGDRNTYGSGVRADRLFQMVRDQEEQEAQENQGIQGDQA</sequence>
<dbReference type="Proteomes" id="UP000092666">
    <property type="component" value="Unassembled WGS sequence"/>
</dbReference>
<reference evidence="2 3" key="1">
    <citation type="submission" date="2013-07" db="EMBL/GenBank/DDBJ databases">
        <title>The Genome Sequence of Cryptococcus heveanensis BCC8398.</title>
        <authorList>
            <consortium name="The Broad Institute Genome Sequencing Platform"/>
            <person name="Cuomo C."/>
            <person name="Litvintseva A."/>
            <person name="Chen Y."/>
            <person name="Heitman J."/>
            <person name="Sun S."/>
            <person name="Springer D."/>
            <person name="Dromer F."/>
            <person name="Young S.K."/>
            <person name="Zeng Q."/>
            <person name="Gargeya S."/>
            <person name="Fitzgerald M."/>
            <person name="Abouelleil A."/>
            <person name="Alvarado L."/>
            <person name="Berlin A.M."/>
            <person name="Chapman S.B."/>
            <person name="Dewar J."/>
            <person name="Goldberg J."/>
            <person name="Griggs A."/>
            <person name="Gujja S."/>
            <person name="Hansen M."/>
            <person name="Howarth C."/>
            <person name="Imamovic A."/>
            <person name="Larimer J."/>
            <person name="McCowan C."/>
            <person name="Murphy C."/>
            <person name="Pearson M."/>
            <person name="Priest M."/>
            <person name="Roberts A."/>
            <person name="Saif S."/>
            <person name="Shea T."/>
            <person name="Sykes S."/>
            <person name="Wortman J."/>
            <person name="Nusbaum C."/>
            <person name="Birren B."/>
        </authorList>
    </citation>
    <scope>NUCLEOTIDE SEQUENCE [LARGE SCALE GENOMIC DNA]</scope>
    <source>
        <strain evidence="2 3">BCC8398</strain>
    </source>
</reference>
<evidence type="ECO:0000313" key="2">
    <source>
        <dbReference type="EMBL" id="OCF36988.1"/>
    </source>
</evidence>
<accession>A0A1B9H134</accession>
<feature type="region of interest" description="Disordered" evidence="1">
    <location>
        <begin position="159"/>
        <end position="184"/>
    </location>
</feature>